<evidence type="ECO:0000256" key="5">
    <source>
        <dbReference type="ARBA" id="ARBA00023052"/>
    </source>
</evidence>
<dbReference type="Pfam" id="PF02779">
    <property type="entry name" value="Transket_pyr"/>
    <property type="match status" value="1"/>
</dbReference>
<evidence type="ECO:0000256" key="3">
    <source>
        <dbReference type="ARBA" id="ARBA00012280"/>
    </source>
</evidence>
<sequence length="892" mass="98857">MNFAAQISPEALDHLYRQWRSAPESLPADWRAWFAGFELGQETAAPDTGEHDLKQSAVQSLIYRYRDIGHLLAHTDPLSPPPSGHPQLEPAAFGLDDTDLDHPFAPRNFIRPGATLREILAILRKTYCGSIGVEFMHIQNPDERQWLKERMESTGNRATFSLAEKTRILWKLSAAALFEAYLHRRFVGQKRFSLEGGEILLPVLDHLLNRAAATGVTDLILGMPHRGRLNVLANLFGKPFATIFAEFEDNLEYAFVGEGDVKYHKGYSCERETDGGGTIRLTLAANPSHLEAVNPVVEGKCRARQDRYGAAGETRVLPVLLHGDAAFAGQGLVAETLNLSQLEGYRTGGTVHIVVNNQIGFTTGPADARSTRYATDVAKMLAVPIFHVHGEDPEAALHVAELALAYRQEFGRDVIIELIGYRRHGHNEGDEPFFTQPLMYAAIRERQPVHELYADRLAEEGLPAGEFDRMRTAINACLELAASGDEAAVDQGFLDQWQSIARDYTDAPVATALPRETLIELGKIACAIPEGFTPHAKIAKLMEARRAALVEDSGIDWGGGEALAYAGLLHEGTSVRLSGQDCRRGTFNHRHAALVDAASGTTVFPLAGAARDGARFQVYNSLLSEAAVLGFEYGYSLESPFGLTLWEAQFGDFANGAQVIIDQFIASGAAKWDRASGLVLLLPHGFEGQGPEHSSARIERYLQLCARHNLLLANPTTPAQFFHLLRRQVRQSFRRPLVVFTPKGLLRHPRCRSRLADFAEGGFAELFVDGAPPESCRALLLCSGRIYYELLEEMEKGERRELTLVRFEQLYPLNGERLATALRPYADAERIAWVQEEPRNNGAWPHLRPLLTELFGREIDYIGRDEAASPAVGSHKAHQQEQREILEQALRP</sequence>
<keyword evidence="5" id="KW-0786">Thiamine pyrophosphate</keyword>
<dbReference type="EMBL" id="VJVV01000002">
    <property type="protein sequence ID" value="TRO83244.1"/>
    <property type="molecule type" value="Genomic_DNA"/>
</dbReference>
<dbReference type="GO" id="GO:0045252">
    <property type="term" value="C:oxoglutarate dehydrogenase complex"/>
    <property type="evidence" value="ECO:0007669"/>
    <property type="project" value="TreeGrafter"/>
</dbReference>
<gene>
    <name evidence="8" type="ORF">FL622_03955</name>
</gene>
<dbReference type="GO" id="GO:0004591">
    <property type="term" value="F:oxoglutarate dehydrogenase (succinyl-transferring) activity"/>
    <property type="evidence" value="ECO:0007669"/>
    <property type="project" value="UniProtKB-EC"/>
</dbReference>
<dbReference type="GO" id="GO:0006099">
    <property type="term" value="P:tricarboxylic acid cycle"/>
    <property type="evidence" value="ECO:0007669"/>
    <property type="project" value="TreeGrafter"/>
</dbReference>
<evidence type="ECO:0000259" key="7">
    <source>
        <dbReference type="SMART" id="SM00861"/>
    </source>
</evidence>
<dbReference type="InterPro" id="IPR042179">
    <property type="entry name" value="KGD_C_sf"/>
</dbReference>
<dbReference type="InterPro" id="IPR011603">
    <property type="entry name" value="2oxoglutarate_DH_E1"/>
</dbReference>
<comment type="cofactor">
    <cofactor evidence="1">
        <name>thiamine diphosphate</name>
        <dbReference type="ChEBI" id="CHEBI:58937"/>
    </cofactor>
</comment>
<comment type="function">
    <text evidence="2">E1 component of the 2-oxoglutarate dehydrogenase (OGDH) complex which catalyzes the decarboxylation of 2-oxoglutarate, the first step in the conversion of 2-oxoglutarate to succinyl-CoA and CO(2).</text>
</comment>
<protein>
    <recommendedName>
        <fullName evidence="3">oxoglutarate dehydrogenase (succinyl-transferring)</fullName>
        <ecNumber evidence="3">1.2.4.2</ecNumber>
    </recommendedName>
</protein>
<dbReference type="PANTHER" id="PTHR23152">
    <property type="entry name" value="2-OXOGLUTARATE DEHYDROGENASE"/>
    <property type="match status" value="1"/>
</dbReference>
<dbReference type="SMART" id="SM00861">
    <property type="entry name" value="Transket_pyr"/>
    <property type="match status" value="1"/>
</dbReference>
<dbReference type="Pfam" id="PF00676">
    <property type="entry name" value="E1_dh"/>
    <property type="match status" value="1"/>
</dbReference>
<keyword evidence="9" id="KW-1185">Reference proteome</keyword>
<proteinExistence type="predicted"/>
<dbReference type="InterPro" id="IPR001017">
    <property type="entry name" value="DH_E1"/>
</dbReference>
<dbReference type="Gene3D" id="3.40.50.970">
    <property type="match status" value="1"/>
</dbReference>
<dbReference type="PIRSF" id="PIRSF000157">
    <property type="entry name" value="Oxoglu_dh_E1"/>
    <property type="match status" value="1"/>
</dbReference>
<dbReference type="EC" id="1.2.4.2" evidence="3"/>
<organism evidence="8 9">
    <name type="scientific">Trichloromonas acetexigens</name>
    <dbReference type="NCBI Taxonomy" id="38815"/>
    <lineage>
        <taxon>Bacteria</taxon>
        <taxon>Pseudomonadati</taxon>
        <taxon>Thermodesulfobacteriota</taxon>
        <taxon>Desulfuromonadia</taxon>
        <taxon>Desulfuromonadales</taxon>
        <taxon>Trichloromonadaceae</taxon>
        <taxon>Trichloromonas</taxon>
    </lineage>
</organism>
<dbReference type="OrthoDB" id="9759785at2"/>
<evidence type="ECO:0000313" key="8">
    <source>
        <dbReference type="EMBL" id="TRO83244.1"/>
    </source>
</evidence>
<dbReference type="InterPro" id="IPR029061">
    <property type="entry name" value="THDP-binding"/>
</dbReference>
<evidence type="ECO:0000313" key="9">
    <source>
        <dbReference type="Proteomes" id="UP000317155"/>
    </source>
</evidence>
<evidence type="ECO:0000256" key="2">
    <source>
        <dbReference type="ARBA" id="ARBA00003906"/>
    </source>
</evidence>
<evidence type="ECO:0000256" key="4">
    <source>
        <dbReference type="ARBA" id="ARBA00023002"/>
    </source>
</evidence>
<dbReference type="Gene3D" id="1.10.287.1150">
    <property type="entry name" value="TPP helical domain"/>
    <property type="match status" value="1"/>
</dbReference>
<name>A0A550JJ72_9BACT</name>
<comment type="caution">
    <text evidence="8">The sequence shown here is derived from an EMBL/GenBank/DDBJ whole genome shotgun (WGS) entry which is preliminary data.</text>
</comment>
<evidence type="ECO:0000256" key="6">
    <source>
        <dbReference type="SAM" id="MobiDB-lite"/>
    </source>
</evidence>
<dbReference type="NCBIfam" id="NF008907">
    <property type="entry name" value="PRK12270.1"/>
    <property type="match status" value="1"/>
</dbReference>
<dbReference type="GO" id="GO:0005829">
    <property type="term" value="C:cytosol"/>
    <property type="evidence" value="ECO:0007669"/>
    <property type="project" value="TreeGrafter"/>
</dbReference>
<dbReference type="CDD" id="cd02016">
    <property type="entry name" value="TPP_E1_OGDC_like"/>
    <property type="match status" value="1"/>
</dbReference>
<dbReference type="Gene3D" id="3.40.50.12470">
    <property type="match status" value="1"/>
</dbReference>
<dbReference type="RefSeq" id="WP_092055976.1">
    <property type="nucleotide sequence ID" value="NZ_FOJJ01000012.1"/>
</dbReference>
<dbReference type="InterPro" id="IPR031717">
    <property type="entry name" value="ODO-1/KGD_C"/>
</dbReference>
<dbReference type="InterPro" id="IPR005475">
    <property type="entry name" value="Transketolase-like_Pyr-bd"/>
</dbReference>
<evidence type="ECO:0000256" key="1">
    <source>
        <dbReference type="ARBA" id="ARBA00001964"/>
    </source>
</evidence>
<feature type="domain" description="Transketolase-like pyrimidine-binding" evidence="7">
    <location>
        <begin position="555"/>
        <end position="748"/>
    </location>
</feature>
<dbReference type="SUPFAM" id="SSF52518">
    <property type="entry name" value="Thiamin diphosphate-binding fold (THDP-binding)"/>
    <property type="match status" value="2"/>
</dbReference>
<dbReference type="GO" id="GO:0030976">
    <property type="term" value="F:thiamine pyrophosphate binding"/>
    <property type="evidence" value="ECO:0007669"/>
    <property type="project" value="InterPro"/>
</dbReference>
<feature type="region of interest" description="Disordered" evidence="6">
    <location>
        <begin position="870"/>
        <end position="892"/>
    </location>
</feature>
<accession>A0A550JJ72</accession>
<dbReference type="NCBIfam" id="NF006914">
    <property type="entry name" value="PRK09404.1"/>
    <property type="match status" value="1"/>
</dbReference>
<dbReference type="Pfam" id="PF16870">
    <property type="entry name" value="OxoGdeHyase_C"/>
    <property type="match status" value="1"/>
</dbReference>
<reference evidence="8 9" key="1">
    <citation type="submission" date="2019-07" db="EMBL/GenBank/DDBJ databases">
        <title>Insights of Desulfuromonas acetexigens electromicrobiology.</title>
        <authorList>
            <person name="Katuri K."/>
            <person name="Sapireddy V."/>
            <person name="Shaw D.R."/>
            <person name="Saikaly P."/>
        </authorList>
    </citation>
    <scope>NUCLEOTIDE SEQUENCE [LARGE SCALE GENOMIC DNA]</scope>
    <source>
        <strain evidence="8 9">2873</strain>
    </source>
</reference>
<dbReference type="AlphaFoldDB" id="A0A550JJ72"/>
<dbReference type="Proteomes" id="UP000317155">
    <property type="component" value="Unassembled WGS sequence"/>
</dbReference>
<dbReference type="PANTHER" id="PTHR23152:SF4">
    <property type="entry name" value="2-OXOADIPATE DEHYDROGENASE COMPLEX COMPONENT E1"/>
    <property type="match status" value="1"/>
</dbReference>
<keyword evidence="4 8" id="KW-0560">Oxidoreductase</keyword>
<dbReference type="Gene3D" id="3.40.50.11610">
    <property type="entry name" value="Multifunctional 2-oxoglutarate metabolism enzyme, C-terminal domain"/>
    <property type="match status" value="1"/>
</dbReference>
<dbReference type="NCBIfam" id="TIGR00239">
    <property type="entry name" value="2oxo_dh_E1"/>
    <property type="match status" value="1"/>
</dbReference>